<accession>A0A561EC41</accession>
<dbReference type="InterPro" id="IPR025382">
    <property type="entry name" value="Cap4-like_endonuclease_dom"/>
</dbReference>
<evidence type="ECO:0000259" key="1">
    <source>
        <dbReference type="Pfam" id="PF14130"/>
    </source>
</evidence>
<dbReference type="RefSeq" id="WP_145227578.1">
    <property type="nucleotide sequence ID" value="NZ_VIVQ01000001.1"/>
</dbReference>
<feature type="domain" description="CD-NTase associated protein 4-like DNA endonuclease" evidence="1">
    <location>
        <begin position="34"/>
        <end position="109"/>
    </location>
</feature>
<protein>
    <submittedName>
        <fullName evidence="2">Uncharacterized protein DUF4297</fullName>
    </submittedName>
</protein>
<name>A0A561EC41_9MICO</name>
<dbReference type="Pfam" id="PF14130">
    <property type="entry name" value="Cap4_nuclease"/>
    <property type="match status" value="1"/>
</dbReference>
<dbReference type="EMBL" id="VIVQ01000001">
    <property type="protein sequence ID" value="TWE13174.1"/>
    <property type="molecule type" value="Genomic_DNA"/>
</dbReference>
<proteinExistence type="predicted"/>
<keyword evidence="3" id="KW-1185">Reference proteome</keyword>
<dbReference type="OrthoDB" id="4110850at2"/>
<reference evidence="2 3" key="1">
    <citation type="submission" date="2019-06" db="EMBL/GenBank/DDBJ databases">
        <title>Sequencing the genomes of 1000 actinobacteria strains.</title>
        <authorList>
            <person name="Klenk H.-P."/>
        </authorList>
    </citation>
    <scope>NUCLEOTIDE SEQUENCE [LARGE SCALE GENOMIC DNA]</scope>
    <source>
        <strain evidence="2 3">DSM 19560</strain>
    </source>
</reference>
<evidence type="ECO:0000313" key="3">
    <source>
        <dbReference type="Proteomes" id="UP000318297"/>
    </source>
</evidence>
<evidence type="ECO:0000313" key="2">
    <source>
        <dbReference type="EMBL" id="TWE13174.1"/>
    </source>
</evidence>
<sequence>MSTDEAASGVEEASGPQVPENLAAFTGLASDPTGIDTFERYVWQAKLAIRSWLGVLAESGVLAVVCEHVEDLAIVETSGYRFAQLKTRDKGSWSAARICESGHAIEKLVASYKLAEEAGILSQSRFEVWLEGPPSEQKATSDFFSNPSSASDDIKKKIRAFGLAGAKLTDFLQRLSIHCQQPARPTVDAVIIRLIGAIWPGQSMQQVERLYESLLQAAVAAQSSSATPQSVRAAMQSARSVPADPDVWGEIAAQTLSAHQLRALCPPLAADTDQDLLARAAAGEASVLELKLIRAGASEETVKSALLARAEANVAATGARASGAMTAENEVALDTRLLAAAGSIASLAESNGLTIQRPAEQIFHTLMSGVANTAALDVDGLYNRDHRLVIGHLCGVSDQCRFAWGVS</sequence>
<dbReference type="Proteomes" id="UP000318297">
    <property type="component" value="Unassembled WGS sequence"/>
</dbReference>
<gene>
    <name evidence="2" type="ORF">BKA23_2003</name>
</gene>
<comment type="caution">
    <text evidence="2">The sequence shown here is derived from an EMBL/GenBank/DDBJ whole genome shotgun (WGS) entry which is preliminary data.</text>
</comment>
<dbReference type="AlphaFoldDB" id="A0A561EC41"/>
<organism evidence="2 3">
    <name type="scientific">Rudaeicoccus suwonensis</name>
    <dbReference type="NCBI Taxonomy" id="657409"/>
    <lineage>
        <taxon>Bacteria</taxon>
        <taxon>Bacillati</taxon>
        <taxon>Actinomycetota</taxon>
        <taxon>Actinomycetes</taxon>
        <taxon>Micrococcales</taxon>
        <taxon>Dermacoccaceae</taxon>
        <taxon>Rudaeicoccus</taxon>
    </lineage>
</organism>
<dbReference type="GO" id="GO:0004518">
    <property type="term" value="F:nuclease activity"/>
    <property type="evidence" value="ECO:0007669"/>
    <property type="project" value="InterPro"/>
</dbReference>